<dbReference type="InterPro" id="IPR003439">
    <property type="entry name" value="ABC_transporter-like_ATP-bd"/>
</dbReference>
<dbReference type="KEGG" id="pprf:DPRO_3507"/>
<keyword evidence="12" id="KW-1185">Reference proteome</keyword>
<dbReference type="PROSITE" id="PS50893">
    <property type="entry name" value="ABC_TRANSPORTER_2"/>
    <property type="match status" value="2"/>
</dbReference>
<dbReference type="FunFam" id="3.40.50.300:FF:000127">
    <property type="entry name" value="Ribose import ATP-binding protein RbsA"/>
    <property type="match status" value="1"/>
</dbReference>
<dbReference type="AlphaFoldDB" id="A0A2C8FDB3"/>
<keyword evidence="5" id="KW-0677">Repeat</keyword>
<dbReference type="PANTHER" id="PTHR43790">
    <property type="entry name" value="CARBOHYDRATE TRANSPORT ATP-BINDING PROTEIN MG119-RELATED"/>
    <property type="match status" value="1"/>
</dbReference>
<dbReference type="InterPro" id="IPR017871">
    <property type="entry name" value="ABC_transporter-like_CS"/>
</dbReference>
<keyword evidence="6" id="KW-0547">Nucleotide-binding</keyword>
<keyword evidence="2" id="KW-0813">Transport</keyword>
<dbReference type="SUPFAM" id="SSF52540">
    <property type="entry name" value="P-loop containing nucleoside triphosphate hydrolases"/>
    <property type="match status" value="2"/>
</dbReference>
<feature type="domain" description="ABC transporter" evidence="10">
    <location>
        <begin position="22"/>
        <end position="257"/>
    </location>
</feature>
<evidence type="ECO:0000313" key="12">
    <source>
        <dbReference type="Proteomes" id="UP000219215"/>
    </source>
</evidence>
<dbReference type="PROSITE" id="PS00211">
    <property type="entry name" value="ABC_TRANSPORTER_1"/>
    <property type="match status" value="2"/>
</dbReference>
<dbReference type="PANTHER" id="PTHR43790:SF9">
    <property type="entry name" value="GALACTOFURANOSE TRANSPORTER ATP-BINDING PROTEIN YTFR"/>
    <property type="match status" value="1"/>
</dbReference>
<keyword evidence="7 11" id="KW-0067">ATP-binding</keyword>
<dbReference type="InterPro" id="IPR050107">
    <property type="entry name" value="ABC_carbohydrate_import_ATPase"/>
</dbReference>
<keyword evidence="8" id="KW-1278">Translocase</keyword>
<proteinExistence type="predicted"/>
<dbReference type="InterPro" id="IPR027417">
    <property type="entry name" value="P-loop_NTPase"/>
</dbReference>
<comment type="subcellular location">
    <subcellularLocation>
        <location evidence="1">Cell membrane</location>
        <topology evidence="1">Peripheral membrane protein</topology>
    </subcellularLocation>
</comment>
<organism evidence="11 12">
    <name type="scientific">Pseudodesulfovibrio profundus</name>
    <dbReference type="NCBI Taxonomy" id="57320"/>
    <lineage>
        <taxon>Bacteria</taxon>
        <taxon>Pseudomonadati</taxon>
        <taxon>Thermodesulfobacteriota</taxon>
        <taxon>Desulfovibrionia</taxon>
        <taxon>Desulfovibrionales</taxon>
        <taxon>Desulfovibrionaceae</taxon>
    </lineage>
</organism>
<evidence type="ECO:0000256" key="5">
    <source>
        <dbReference type="ARBA" id="ARBA00022737"/>
    </source>
</evidence>
<keyword evidence="3" id="KW-1003">Cell membrane</keyword>
<accession>A0A2C8FDB3</accession>
<dbReference type="CDD" id="cd03215">
    <property type="entry name" value="ABC_Carb_Monos_II"/>
    <property type="match status" value="1"/>
</dbReference>
<dbReference type="Proteomes" id="UP000219215">
    <property type="component" value="Chromosome DPRO"/>
</dbReference>
<keyword evidence="9" id="KW-0472">Membrane</keyword>
<evidence type="ECO:0000256" key="2">
    <source>
        <dbReference type="ARBA" id="ARBA00022448"/>
    </source>
</evidence>
<sequence>MDRLTRGGPLFFFGEDVSKTVLKLTGITKTFGSVVANQDVTLELREGEMLALLGENGAGKTTLMSILFGHYVADSGSVEVFGEKLPEGSPRAALNKGVGMVHQHFTLAGNMTVLENVMLGTESLLATSHDKQTALTKLSALMDRFCLEVNPTAMVKELSVGERQRVEILKVLYRDARILILDEPTSVLTPQEADHLFATLRQLVKEGLSVIFITHKMREVMASSDRCAVLRHGCVVFESATDATTAEELAHAMVGSEIPKAQRSSQSTDIACEILYLDSIYISDGTDKRLLDNLTLRLNSHQILGIAGVSGNGQAQLADLLCGLIEPEYGLMTIHGEPQHRPTPADMIANGVGRVPDDRTGTGLVADMTVMENTATESYTLPPVSRRGILNFKKIAAHAKELIETFDVRCPGIDTPVRKLSGGNMQKLILARVLSSNPSIIVVNQPTWGLDVGATAYVHQQLLDAAERGAGVILISEDLDELFQVTDFIQVMYQGRLSAPMPTHEVDRAKLGLLMSGNSEPEACETGGAA</sequence>
<protein>
    <submittedName>
        <fullName evidence="11">Uncharacterized ABC transporter ATP-binding protein YufO</fullName>
    </submittedName>
</protein>
<dbReference type="EMBL" id="LT907975">
    <property type="protein sequence ID" value="SOB60423.1"/>
    <property type="molecule type" value="Genomic_DNA"/>
</dbReference>
<evidence type="ECO:0000256" key="8">
    <source>
        <dbReference type="ARBA" id="ARBA00022967"/>
    </source>
</evidence>
<evidence type="ECO:0000256" key="7">
    <source>
        <dbReference type="ARBA" id="ARBA00022840"/>
    </source>
</evidence>
<dbReference type="GO" id="GO:0005886">
    <property type="term" value="C:plasma membrane"/>
    <property type="evidence" value="ECO:0007669"/>
    <property type="project" value="UniProtKB-SubCell"/>
</dbReference>
<name>A0A2C8FDB3_9BACT</name>
<dbReference type="InterPro" id="IPR003593">
    <property type="entry name" value="AAA+_ATPase"/>
</dbReference>
<evidence type="ECO:0000259" key="10">
    <source>
        <dbReference type="PROSITE" id="PS50893"/>
    </source>
</evidence>
<dbReference type="CDD" id="cd03216">
    <property type="entry name" value="ABC_Carb_Monos_I"/>
    <property type="match status" value="1"/>
</dbReference>
<dbReference type="SMART" id="SM00382">
    <property type="entry name" value="AAA"/>
    <property type="match status" value="2"/>
</dbReference>
<feature type="domain" description="ABC transporter" evidence="10">
    <location>
        <begin position="275"/>
        <end position="519"/>
    </location>
</feature>
<dbReference type="GO" id="GO:0005524">
    <property type="term" value="F:ATP binding"/>
    <property type="evidence" value="ECO:0007669"/>
    <property type="project" value="UniProtKB-KW"/>
</dbReference>
<evidence type="ECO:0000256" key="3">
    <source>
        <dbReference type="ARBA" id="ARBA00022475"/>
    </source>
</evidence>
<gene>
    <name evidence="11" type="primary">yufO</name>
    <name evidence="11" type="ORF">DPRO_3507</name>
</gene>
<evidence type="ECO:0000256" key="9">
    <source>
        <dbReference type="ARBA" id="ARBA00023136"/>
    </source>
</evidence>
<evidence type="ECO:0000256" key="1">
    <source>
        <dbReference type="ARBA" id="ARBA00004202"/>
    </source>
</evidence>
<evidence type="ECO:0000256" key="4">
    <source>
        <dbReference type="ARBA" id="ARBA00022597"/>
    </source>
</evidence>
<dbReference type="GO" id="GO:0016887">
    <property type="term" value="F:ATP hydrolysis activity"/>
    <property type="evidence" value="ECO:0007669"/>
    <property type="project" value="InterPro"/>
</dbReference>
<evidence type="ECO:0000256" key="6">
    <source>
        <dbReference type="ARBA" id="ARBA00022741"/>
    </source>
</evidence>
<reference evidence="12" key="1">
    <citation type="submission" date="2017-09" db="EMBL/GenBank/DDBJ databases">
        <authorList>
            <person name="Regsiter A."/>
            <person name="William W."/>
        </authorList>
    </citation>
    <scope>NUCLEOTIDE SEQUENCE [LARGE SCALE GENOMIC DNA]</scope>
    <source>
        <strain evidence="12">500-1</strain>
    </source>
</reference>
<dbReference type="Gene3D" id="3.40.50.300">
    <property type="entry name" value="P-loop containing nucleotide triphosphate hydrolases"/>
    <property type="match status" value="2"/>
</dbReference>
<evidence type="ECO:0000313" key="11">
    <source>
        <dbReference type="EMBL" id="SOB60423.1"/>
    </source>
</evidence>
<dbReference type="Pfam" id="PF00005">
    <property type="entry name" value="ABC_tran"/>
    <property type="match status" value="2"/>
</dbReference>
<keyword evidence="4" id="KW-0762">Sugar transport</keyword>